<name>A0ABP7ULW2_9ACTN</name>
<evidence type="ECO:0000313" key="2">
    <source>
        <dbReference type="Proteomes" id="UP001499984"/>
    </source>
</evidence>
<keyword evidence="2" id="KW-1185">Reference proteome</keyword>
<sequence>MQVSSTRPRSGTPCSARNITGTVVMSSSSMIRGLVNATNALTRAPIGRRLGLWLVPIIPAGRDSTAVTHTPDRDIPASLPV</sequence>
<gene>
    <name evidence="1" type="ORF">GCM10022233_15480</name>
</gene>
<comment type="caution">
    <text evidence="1">The sequence shown here is derived from an EMBL/GenBank/DDBJ whole genome shotgun (WGS) entry which is preliminary data.</text>
</comment>
<evidence type="ECO:0000313" key="1">
    <source>
        <dbReference type="EMBL" id="GAA4046594.1"/>
    </source>
</evidence>
<protein>
    <submittedName>
        <fullName evidence="1">Uncharacterized protein</fullName>
    </submittedName>
</protein>
<reference evidence="2" key="1">
    <citation type="journal article" date="2019" name="Int. J. Syst. Evol. Microbiol.">
        <title>The Global Catalogue of Microorganisms (GCM) 10K type strain sequencing project: providing services to taxonomists for standard genome sequencing and annotation.</title>
        <authorList>
            <consortium name="The Broad Institute Genomics Platform"/>
            <consortium name="The Broad Institute Genome Sequencing Center for Infectious Disease"/>
            <person name="Wu L."/>
            <person name="Ma J."/>
        </authorList>
    </citation>
    <scope>NUCLEOTIDE SEQUENCE [LARGE SCALE GENOMIC DNA]</scope>
    <source>
        <strain evidence="2">JCM 16925</strain>
    </source>
</reference>
<organism evidence="1 2">
    <name type="scientific">Streptomyces shaanxiensis</name>
    <dbReference type="NCBI Taxonomy" id="653357"/>
    <lineage>
        <taxon>Bacteria</taxon>
        <taxon>Bacillati</taxon>
        <taxon>Actinomycetota</taxon>
        <taxon>Actinomycetes</taxon>
        <taxon>Kitasatosporales</taxon>
        <taxon>Streptomycetaceae</taxon>
        <taxon>Streptomyces</taxon>
    </lineage>
</organism>
<accession>A0ABP7ULW2</accession>
<dbReference type="EMBL" id="BAAAZY010000006">
    <property type="protein sequence ID" value="GAA4046594.1"/>
    <property type="molecule type" value="Genomic_DNA"/>
</dbReference>
<proteinExistence type="predicted"/>
<dbReference type="Proteomes" id="UP001499984">
    <property type="component" value="Unassembled WGS sequence"/>
</dbReference>